<keyword evidence="1 4" id="KW-0245">EGF-like domain</keyword>
<feature type="disulfide bond" evidence="4">
    <location>
        <begin position="561"/>
        <end position="571"/>
    </location>
</feature>
<evidence type="ECO:0000313" key="7">
    <source>
        <dbReference type="EMBL" id="CAK8690798.1"/>
    </source>
</evidence>
<dbReference type="Pfam" id="PF01826">
    <property type="entry name" value="TIL"/>
    <property type="match status" value="2"/>
</dbReference>
<feature type="disulfide bond" evidence="4">
    <location>
        <begin position="582"/>
        <end position="591"/>
    </location>
</feature>
<dbReference type="SMART" id="SM00181">
    <property type="entry name" value="EGF"/>
    <property type="match status" value="9"/>
</dbReference>
<feature type="domain" description="EGF-like" evidence="6">
    <location>
        <begin position="426"/>
        <end position="463"/>
    </location>
</feature>
<keyword evidence="8" id="KW-1185">Reference proteome</keyword>
<feature type="domain" description="EGF-like" evidence="6">
    <location>
        <begin position="557"/>
        <end position="592"/>
    </location>
</feature>
<dbReference type="SUPFAM" id="SSF57184">
    <property type="entry name" value="Growth factor receptor domain"/>
    <property type="match status" value="1"/>
</dbReference>
<protein>
    <recommendedName>
        <fullName evidence="6">EGF-like domain-containing protein</fullName>
    </recommendedName>
</protein>
<organism evidence="7 8">
    <name type="scientific">Clavelina lepadiformis</name>
    <name type="common">Light-bulb sea squirt</name>
    <name type="synonym">Ascidia lepadiformis</name>
    <dbReference type="NCBI Taxonomy" id="159417"/>
    <lineage>
        <taxon>Eukaryota</taxon>
        <taxon>Metazoa</taxon>
        <taxon>Chordata</taxon>
        <taxon>Tunicata</taxon>
        <taxon>Ascidiacea</taxon>
        <taxon>Aplousobranchia</taxon>
        <taxon>Clavelinidae</taxon>
        <taxon>Clavelina</taxon>
    </lineage>
</organism>
<dbReference type="PANTHER" id="PTHR24039">
    <property type="entry name" value="FIBRILLIN-RELATED"/>
    <property type="match status" value="1"/>
</dbReference>
<dbReference type="InterPro" id="IPR036084">
    <property type="entry name" value="Ser_inhib-like_sf"/>
</dbReference>
<dbReference type="EMBL" id="CAWYQH010000119">
    <property type="protein sequence ID" value="CAK8690798.1"/>
    <property type="molecule type" value="Genomic_DNA"/>
</dbReference>
<evidence type="ECO:0000313" key="8">
    <source>
        <dbReference type="Proteomes" id="UP001642483"/>
    </source>
</evidence>
<evidence type="ECO:0000256" key="3">
    <source>
        <dbReference type="ARBA" id="ARBA00022737"/>
    </source>
</evidence>
<sequence length="625" mass="65312">MGKIVQIGVIVALVCASFAPIVSSQGLNLNLDFLDSIFTGLSPDISAAEASQLSLITLLGPRRRQTNHRCPANQIPSRCPPCPVPCEDRFNPPLCPSVCRPGCACPVGTFMDGQRCVTADQCPSVTQPPIVTPRPPGCPANQIPSRCPPCQVRCEDRFNPPVCPTVCTPGCGCPVGTFLNGFRCVSAAQCPRVVTIPPPTVDLCSICSEFATCDLTGDVRCRCREGYTGTGIDCVLLATPDPCSICSEFATCNRGLLGRITCTCDDGYVGNGRTCTLDPCNACSPFATCFPSGITCRCNAGYTGNGANCVLLPTVDPCGICSEFATCNRGLLGGITCTCNGGYVGNGRTCTLDPCNACSPFATCFPSGITCRCNAGYTGNGANCVLAPTVDPCGVCSEDATCNRGLFSGITCTCNDGYVGNGRTCTLDPCRACSQFATCNRGILGRFTCACNDGYQGDGGNCEPIPLPCGGCLANAECIIDSRGEETCACNDGFVGDGRVTCYPIPVDTCNCGSFGTCVPNPPPNGPITCVCFVGYQRVGNQCVPTRSLPVIPARQSVISCDPACQGNAVCINVDGNGICRCPYGYIGTDCTETVDNPESRCFPSCQPSQRCYYAAEQYACLFEQ</sequence>
<dbReference type="CDD" id="cd19941">
    <property type="entry name" value="TIL"/>
    <property type="match status" value="2"/>
</dbReference>
<dbReference type="InterPro" id="IPR009030">
    <property type="entry name" value="Growth_fac_rcpt_cys_sf"/>
</dbReference>
<evidence type="ECO:0000256" key="2">
    <source>
        <dbReference type="ARBA" id="ARBA00022729"/>
    </source>
</evidence>
<accession>A0ABP0GII4</accession>
<evidence type="ECO:0000256" key="4">
    <source>
        <dbReference type="PROSITE-ProRule" id="PRU00076"/>
    </source>
</evidence>
<reference evidence="7 8" key="1">
    <citation type="submission" date="2024-02" db="EMBL/GenBank/DDBJ databases">
        <authorList>
            <person name="Daric V."/>
            <person name="Darras S."/>
        </authorList>
    </citation>
    <scope>NUCLEOTIDE SEQUENCE [LARGE SCALE GENOMIC DNA]</scope>
</reference>
<proteinExistence type="predicted"/>
<gene>
    <name evidence="7" type="ORF">CVLEPA_LOCUS23368</name>
</gene>
<dbReference type="PROSITE" id="PS00022">
    <property type="entry name" value="EGF_1"/>
    <property type="match status" value="1"/>
</dbReference>
<keyword evidence="2 5" id="KW-0732">Signal</keyword>
<keyword evidence="3" id="KW-0677">Repeat</keyword>
<dbReference type="Gene3D" id="2.90.20.10">
    <property type="entry name" value="Plasmodium vivax P25 domain"/>
    <property type="match status" value="1"/>
</dbReference>
<dbReference type="InterPro" id="IPR000742">
    <property type="entry name" value="EGF"/>
</dbReference>
<feature type="domain" description="EGF-like" evidence="6">
    <location>
        <begin position="314"/>
        <end position="351"/>
    </location>
</feature>
<feature type="domain" description="EGF-like" evidence="6">
    <location>
        <begin position="200"/>
        <end position="235"/>
    </location>
</feature>
<feature type="domain" description="EGF-like" evidence="6">
    <location>
        <begin position="276"/>
        <end position="310"/>
    </location>
</feature>
<dbReference type="PANTHER" id="PTHR24039:SF53">
    <property type="entry name" value="EGF-LIKE DOMAIN-CONTAINING PROTEIN"/>
    <property type="match status" value="1"/>
</dbReference>
<comment type="caution">
    <text evidence="4">Lacks conserved residue(s) required for the propagation of feature annotation.</text>
</comment>
<keyword evidence="4" id="KW-1015">Disulfide bond</keyword>
<dbReference type="Gene3D" id="2.10.25.10">
    <property type="entry name" value="Laminin"/>
    <property type="match status" value="7"/>
</dbReference>
<dbReference type="PROSITE" id="PS50026">
    <property type="entry name" value="EGF_3"/>
    <property type="match status" value="5"/>
</dbReference>
<evidence type="ECO:0000256" key="1">
    <source>
        <dbReference type="ARBA" id="ARBA00022536"/>
    </source>
</evidence>
<dbReference type="SUPFAM" id="SSF57567">
    <property type="entry name" value="Serine protease inhibitors"/>
    <property type="match status" value="2"/>
</dbReference>
<name>A0ABP0GII4_CLALP</name>
<dbReference type="InterPro" id="IPR002919">
    <property type="entry name" value="TIL_dom"/>
</dbReference>
<evidence type="ECO:0000259" key="6">
    <source>
        <dbReference type="PROSITE" id="PS50026"/>
    </source>
</evidence>
<evidence type="ECO:0000256" key="5">
    <source>
        <dbReference type="SAM" id="SignalP"/>
    </source>
</evidence>
<comment type="caution">
    <text evidence="7">The sequence shown here is derived from an EMBL/GenBank/DDBJ whole genome shotgun (WGS) entry which is preliminary data.</text>
</comment>
<dbReference type="Proteomes" id="UP001642483">
    <property type="component" value="Unassembled WGS sequence"/>
</dbReference>
<dbReference type="PROSITE" id="PS01186">
    <property type="entry name" value="EGF_2"/>
    <property type="match status" value="7"/>
</dbReference>
<feature type="signal peptide" evidence="5">
    <location>
        <begin position="1"/>
        <end position="24"/>
    </location>
</feature>
<feature type="chain" id="PRO_5046255616" description="EGF-like domain-containing protein" evidence="5">
    <location>
        <begin position="25"/>
        <end position="625"/>
    </location>
</feature>